<protein>
    <submittedName>
        <fullName evidence="1">Uncharacterized protein</fullName>
    </submittedName>
</protein>
<accession>A0A6A5ZVU7</accession>
<evidence type="ECO:0000313" key="1">
    <source>
        <dbReference type="EMBL" id="KAF2122488.1"/>
    </source>
</evidence>
<evidence type="ECO:0000313" key="2">
    <source>
        <dbReference type="Proteomes" id="UP000799770"/>
    </source>
</evidence>
<gene>
    <name evidence="1" type="ORF">BDV96DRAFT_1361</name>
</gene>
<organism evidence="1 2">
    <name type="scientific">Lophiotrema nucula</name>
    <dbReference type="NCBI Taxonomy" id="690887"/>
    <lineage>
        <taxon>Eukaryota</taxon>
        <taxon>Fungi</taxon>
        <taxon>Dikarya</taxon>
        <taxon>Ascomycota</taxon>
        <taxon>Pezizomycotina</taxon>
        <taxon>Dothideomycetes</taxon>
        <taxon>Pleosporomycetidae</taxon>
        <taxon>Pleosporales</taxon>
        <taxon>Lophiotremataceae</taxon>
        <taxon>Lophiotrema</taxon>
    </lineage>
</organism>
<proteinExistence type="predicted"/>
<name>A0A6A5ZVU7_9PLEO</name>
<reference evidence="1" key="1">
    <citation type="journal article" date="2020" name="Stud. Mycol.">
        <title>101 Dothideomycetes genomes: a test case for predicting lifestyles and emergence of pathogens.</title>
        <authorList>
            <person name="Haridas S."/>
            <person name="Albert R."/>
            <person name="Binder M."/>
            <person name="Bloem J."/>
            <person name="Labutti K."/>
            <person name="Salamov A."/>
            <person name="Andreopoulos B."/>
            <person name="Baker S."/>
            <person name="Barry K."/>
            <person name="Bills G."/>
            <person name="Bluhm B."/>
            <person name="Cannon C."/>
            <person name="Castanera R."/>
            <person name="Culley D."/>
            <person name="Daum C."/>
            <person name="Ezra D."/>
            <person name="Gonzalez J."/>
            <person name="Henrissat B."/>
            <person name="Kuo A."/>
            <person name="Liang C."/>
            <person name="Lipzen A."/>
            <person name="Lutzoni F."/>
            <person name="Magnuson J."/>
            <person name="Mondo S."/>
            <person name="Nolan M."/>
            <person name="Ohm R."/>
            <person name="Pangilinan J."/>
            <person name="Park H.-J."/>
            <person name="Ramirez L."/>
            <person name="Alfaro M."/>
            <person name="Sun H."/>
            <person name="Tritt A."/>
            <person name="Yoshinaga Y."/>
            <person name="Zwiers L.-H."/>
            <person name="Turgeon B."/>
            <person name="Goodwin S."/>
            <person name="Spatafora J."/>
            <person name="Crous P."/>
            <person name="Grigoriev I."/>
        </authorList>
    </citation>
    <scope>NUCLEOTIDE SEQUENCE</scope>
    <source>
        <strain evidence="1">CBS 627.86</strain>
    </source>
</reference>
<dbReference type="EMBL" id="ML977310">
    <property type="protein sequence ID" value="KAF2122488.1"/>
    <property type="molecule type" value="Genomic_DNA"/>
</dbReference>
<sequence length="162" mass="17640">MKQTINIPGTTSTTAAYRCLGQPRPTTSKHCLHRPEGCGAQLAEVRDHVSDSYSCRGRVMCTGGLGWRLPLKPDGAPGRLGVTWPFSARHREPQSPFNSSKIAASAGCRDHFGRICRSQPLRPQRSDACSSLAPPASRLPQCLHLTRTTCWISCLSNTAARK</sequence>
<keyword evidence="2" id="KW-1185">Reference proteome</keyword>
<dbReference type="Proteomes" id="UP000799770">
    <property type="component" value="Unassembled WGS sequence"/>
</dbReference>
<dbReference type="AlphaFoldDB" id="A0A6A5ZVU7"/>